<comment type="domain">
    <text evidence="17">Consists of two distinct domains; an N-terminal heme-containing oxygen-binding domain and a C-terminal reductase domain with binding sites for FAD and NAD(P)H.</text>
</comment>
<keyword evidence="6 17" id="KW-0561">Oxygen transport</keyword>
<comment type="cofactor">
    <cofactor evidence="17">
        <name>heme b</name>
        <dbReference type="ChEBI" id="CHEBI:60344"/>
    </cofactor>
    <text evidence="17">Binds 1 heme b (iron(II)-protoporphyrin IX) group per subunit.</text>
</comment>
<reference evidence="20 21" key="1">
    <citation type="submission" date="2023-09" db="EMBL/GenBank/DDBJ databases">
        <authorList>
            <person name="Rey-Velasco X."/>
        </authorList>
    </citation>
    <scope>NUCLEOTIDE SEQUENCE [LARGE SCALE GENOMIC DNA]</scope>
    <source>
        <strain evidence="20 21">W335</strain>
    </source>
</reference>
<comment type="function">
    <text evidence="14 17">Is involved in NO detoxification in an aerobic process, termed nitric oxide dioxygenase (NOD) reaction that utilizes O(2) and NAD(P)H to convert NO to nitrate, which protects the bacterium from various noxious nitrogen compounds. Therefore, plays a central role in the inducible response to nitrosative stress.</text>
</comment>
<dbReference type="InterPro" id="IPR017927">
    <property type="entry name" value="FAD-bd_FR_type"/>
</dbReference>
<feature type="active site" description="Charge relay system" evidence="17">
    <location>
        <position position="137"/>
    </location>
</feature>
<evidence type="ECO:0000256" key="7">
    <source>
        <dbReference type="ARBA" id="ARBA00022630"/>
    </source>
</evidence>
<evidence type="ECO:0000259" key="19">
    <source>
        <dbReference type="PROSITE" id="PS51384"/>
    </source>
</evidence>
<dbReference type="CDD" id="cd14783">
    <property type="entry name" value="FHb-globin_3"/>
    <property type="match status" value="1"/>
</dbReference>
<evidence type="ECO:0000259" key="18">
    <source>
        <dbReference type="PROSITE" id="PS01033"/>
    </source>
</evidence>
<feature type="binding site" evidence="17">
    <location>
        <begin position="277"/>
        <end position="282"/>
    </location>
    <ligand>
        <name>NADP(+)</name>
        <dbReference type="ChEBI" id="CHEBI:58349"/>
    </ligand>
</feature>
<dbReference type="EC" id="1.14.12.17" evidence="17"/>
<dbReference type="Pfam" id="PF00042">
    <property type="entry name" value="Globin"/>
    <property type="match status" value="1"/>
</dbReference>
<comment type="caution">
    <text evidence="20">The sequence shown here is derived from an EMBL/GenBank/DDBJ whole genome shotgun (WGS) entry which is preliminary data.</text>
</comment>
<dbReference type="Proteomes" id="UP001251857">
    <property type="component" value="Unassembled WGS sequence"/>
</dbReference>
<dbReference type="InterPro" id="IPR023950">
    <property type="entry name" value="Hmp"/>
</dbReference>
<feature type="binding site" evidence="17">
    <location>
        <begin position="204"/>
        <end position="207"/>
    </location>
    <ligand>
        <name>FAD</name>
        <dbReference type="ChEBI" id="CHEBI:57692"/>
    </ligand>
</feature>
<feature type="binding site" description="proximal binding residue" evidence="17">
    <location>
        <position position="85"/>
    </location>
    <ligand>
        <name>heme b</name>
        <dbReference type="ChEBI" id="CHEBI:60344"/>
    </ligand>
    <ligandPart>
        <name>Fe</name>
        <dbReference type="ChEBI" id="CHEBI:18248"/>
    </ligandPart>
</feature>
<feature type="binding site" evidence="17">
    <location>
        <position position="189"/>
    </location>
    <ligand>
        <name>FAD</name>
        <dbReference type="ChEBI" id="CHEBI:57692"/>
    </ligand>
</feature>
<evidence type="ECO:0000256" key="6">
    <source>
        <dbReference type="ARBA" id="ARBA00022621"/>
    </source>
</evidence>
<dbReference type="Gene3D" id="1.10.490.10">
    <property type="entry name" value="Globins"/>
    <property type="match status" value="1"/>
</dbReference>
<dbReference type="InterPro" id="IPR017938">
    <property type="entry name" value="Riboflavin_synthase-like_b-brl"/>
</dbReference>
<evidence type="ECO:0000256" key="16">
    <source>
        <dbReference type="ARBA" id="ARBA00049433"/>
    </source>
</evidence>
<name>A0ABU3C3C6_9GAMM</name>
<dbReference type="InterPro" id="IPR009050">
    <property type="entry name" value="Globin-like_sf"/>
</dbReference>
<dbReference type="NCBIfam" id="NF009805">
    <property type="entry name" value="PRK13289.1"/>
    <property type="match status" value="1"/>
</dbReference>
<feature type="active site" description="Charge relay system" evidence="17">
    <location>
        <position position="95"/>
    </location>
</feature>
<feature type="region of interest" description="Reductase" evidence="17">
    <location>
        <begin position="148"/>
        <end position="408"/>
    </location>
</feature>
<evidence type="ECO:0000256" key="17">
    <source>
        <dbReference type="HAMAP-Rule" id="MF_01252"/>
    </source>
</evidence>
<accession>A0ABU3C3C6</accession>
<dbReference type="GO" id="GO:0008941">
    <property type="term" value="F:nitric oxide dioxygenase NAD(P)H activity"/>
    <property type="evidence" value="ECO:0007669"/>
    <property type="project" value="UniProtKB-EC"/>
</dbReference>
<dbReference type="Pfam" id="PF00175">
    <property type="entry name" value="NAD_binding_1"/>
    <property type="match status" value="1"/>
</dbReference>
<dbReference type="SUPFAM" id="SSF46458">
    <property type="entry name" value="Globin-like"/>
    <property type="match status" value="1"/>
</dbReference>
<dbReference type="InterPro" id="IPR039261">
    <property type="entry name" value="FNR_nucleotide-bd"/>
</dbReference>
<dbReference type="EMBL" id="JAVRIB010000016">
    <property type="protein sequence ID" value="MDT0636022.1"/>
    <property type="molecule type" value="Genomic_DNA"/>
</dbReference>
<dbReference type="Gene3D" id="3.40.50.80">
    <property type="entry name" value="Nucleotide-binding domain of ferredoxin-NADP reductase (FNR) module"/>
    <property type="match status" value="1"/>
</dbReference>
<keyword evidence="7 17" id="KW-0285">Flavoprotein</keyword>
<feature type="domain" description="Globin" evidence="18">
    <location>
        <begin position="1"/>
        <end position="138"/>
    </location>
</feature>
<organism evidence="20 21">
    <name type="scientific">Spectribacter hydrogenoxidans</name>
    <dbReference type="NCBI Taxonomy" id="3075608"/>
    <lineage>
        <taxon>Bacteria</taxon>
        <taxon>Pseudomonadati</taxon>
        <taxon>Pseudomonadota</taxon>
        <taxon>Gammaproteobacteria</taxon>
        <taxon>Salinisphaerales</taxon>
        <taxon>Salinisphaeraceae</taxon>
        <taxon>Spectribacter</taxon>
    </lineage>
</organism>
<dbReference type="InterPro" id="IPR008333">
    <property type="entry name" value="Cbr1-like_FAD-bd_dom"/>
</dbReference>
<keyword evidence="3 17" id="KW-0813">Transport</keyword>
<comment type="catalytic activity">
    <reaction evidence="16 17">
        <text>2 nitric oxide + NADPH + 2 O2 = 2 nitrate + NADP(+) + H(+)</text>
        <dbReference type="Rhea" id="RHEA:19465"/>
        <dbReference type="ChEBI" id="CHEBI:15378"/>
        <dbReference type="ChEBI" id="CHEBI:15379"/>
        <dbReference type="ChEBI" id="CHEBI:16480"/>
        <dbReference type="ChEBI" id="CHEBI:17632"/>
        <dbReference type="ChEBI" id="CHEBI:57783"/>
        <dbReference type="ChEBI" id="CHEBI:58349"/>
        <dbReference type="EC" id="1.14.12.17"/>
    </reaction>
</comment>
<feature type="site" description="Involved in heme-bound ligand stabilization and O-O bond activation" evidence="17">
    <location>
        <position position="29"/>
    </location>
</feature>
<dbReference type="SUPFAM" id="SSF63380">
    <property type="entry name" value="Riboflavin synthase domain-like"/>
    <property type="match status" value="1"/>
</dbReference>
<evidence type="ECO:0000313" key="20">
    <source>
        <dbReference type="EMBL" id="MDT0636022.1"/>
    </source>
</evidence>
<feature type="site" description="Influences the redox potential of the prosthetic heme and FAD groups" evidence="17">
    <location>
        <position position="398"/>
    </location>
</feature>
<dbReference type="InterPro" id="IPR012292">
    <property type="entry name" value="Globin/Proto"/>
</dbReference>
<protein>
    <recommendedName>
        <fullName evidence="17">Flavohemoprotein</fullName>
    </recommendedName>
    <alternativeName>
        <fullName evidence="17">Flavohemoglobin</fullName>
    </alternativeName>
    <alternativeName>
        <fullName evidence="17">Hemoglobin-like protein</fullName>
    </alternativeName>
    <alternativeName>
        <fullName evidence="17">Nitric oxide dioxygenase</fullName>
        <shortName evidence="17">NO oxygenase</shortName>
        <shortName evidence="17">NOD</shortName>
        <ecNumber evidence="17">1.14.12.17</ecNumber>
    </alternativeName>
</protein>
<comment type="similarity">
    <text evidence="2 17">Belongs to the globin family. Two-domain flavohemoproteins subfamily.</text>
</comment>
<evidence type="ECO:0000256" key="14">
    <source>
        <dbReference type="ARBA" id="ARBA00025094"/>
    </source>
</evidence>
<evidence type="ECO:0000256" key="8">
    <source>
        <dbReference type="ARBA" id="ARBA00022723"/>
    </source>
</evidence>
<dbReference type="HAMAP" id="MF_01252">
    <property type="entry name" value="Hmp"/>
    <property type="match status" value="1"/>
</dbReference>
<evidence type="ECO:0000256" key="11">
    <source>
        <dbReference type="ARBA" id="ARBA00023002"/>
    </source>
</evidence>
<dbReference type="SUPFAM" id="SSF52343">
    <property type="entry name" value="Ferredoxin reductase-like, C-terminal NADP-linked domain"/>
    <property type="match status" value="1"/>
</dbReference>
<evidence type="ECO:0000256" key="12">
    <source>
        <dbReference type="ARBA" id="ARBA00023004"/>
    </source>
</evidence>
<gene>
    <name evidence="20" type="primary">hmpA</name>
    <name evidence="17" type="synonym">hmp</name>
    <name evidence="20" type="ORF">RM532_13790</name>
</gene>
<keyword evidence="10 17" id="KW-0521">NADP</keyword>
<keyword evidence="4 17" id="KW-0216">Detoxification</keyword>
<comment type="cofactor">
    <cofactor evidence="17">
        <name>FAD</name>
        <dbReference type="ChEBI" id="CHEBI:57692"/>
    </cofactor>
    <text evidence="17">Binds 1 FAD per subunit.</text>
</comment>
<dbReference type="Pfam" id="PF00970">
    <property type="entry name" value="FAD_binding_6"/>
    <property type="match status" value="1"/>
</dbReference>
<evidence type="ECO:0000256" key="15">
    <source>
        <dbReference type="ARBA" id="ARBA00048649"/>
    </source>
</evidence>
<proteinExistence type="inferred from homology"/>
<evidence type="ECO:0000313" key="21">
    <source>
        <dbReference type="Proteomes" id="UP001251857"/>
    </source>
</evidence>
<keyword evidence="5 17" id="KW-0349">Heme</keyword>
<comment type="catalytic activity">
    <reaction evidence="15 17">
        <text>2 nitric oxide + NADH + 2 O2 = 2 nitrate + NAD(+) + H(+)</text>
        <dbReference type="Rhea" id="RHEA:19469"/>
        <dbReference type="ChEBI" id="CHEBI:15378"/>
        <dbReference type="ChEBI" id="CHEBI:15379"/>
        <dbReference type="ChEBI" id="CHEBI:16480"/>
        <dbReference type="ChEBI" id="CHEBI:17632"/>
        <dbReference type="ChEBI" id="CHEBI:57540"/>
        <dbReference type="ChEBI" id="CHEBI:57945"/>
        <dbReference type="EC" id="1.14.12.17"/>
    </reaction>
</comment>
<keyword evidence="9 17" id="KW-0274">FAD</keyword>
<feature type="binding site" evidence="17">
    <location>
        <begin position="399"/>
        <end position="402"/>
    </location>
    <ligand>
        <name>FAD</name>
        <dbReference type="ChEBI" id="CHEBI:57692"/>
    </ligand>
</feature>
<dbReference type="InterPro" id="IPR000971">
    <property type="entry name" value="Globin"/>
</dbReference>
<dbReference type="Gene3D" id="2.40.30.10">
    <property type="entry name" value="Translation factors"/>
    <property type="match status" value="1"/>
</dbReference>
<evidence type="ECO:0000256" key="1">
    <source>
        <dbReference type="ARBA" id="ARBA00006401"/>
    </source>
</evidence>
<evidence type="ECO:0000256" key="2">
    <source>
        <dbReference type="ARBA" id="ARBA00008414"/>
    </source>
</evidence>
<comment type="similarity">
    <text evidence="1 17">In the C-terminal section; belongs to the flavoprotein pyridine nucleotide cytochrome reductase family.</text>
</comment>
<keyword evidence="13 17" id="KW-0520">NAD</keyword>
<feature type="domain" description="FAD-binding FR-type" evidence="19">
    <location>
        <begin position="151"/>
        <end position="262"/>
    </location>
</feature>
<dbReference type="PROSITE" id="PS51384">
    <property type="entry name" value="FAD_FR"/>
    <property type="match status" value="1"/>
</dbReference>
<evidence type="ECO:0000256" key="10">
    <source>
        <dbReference type="ARBA" id="ARBA00022857"/>
    </source>
</evidence>
<dbReference type="PROSITE" id="PS01033">
    <property type="entry name" value="GLOBIN"/>
    <property type="match status" value="1"/>
</dbReference>
<evidence type="ECO:0000256" key="13">
    <source>
        <dbReference type="ARBA" id="ARBA00023027"/>
    </source>
</evidence>
<dbReference type="PRINTS" id="PR00406">
    <property type="entry name" value="CYTB5RDTASE"/>
</dbReference>
<evidence type="ECO:0000256" key="3">
    <source>
        <dbReference type="ARBA" id="ARBA00022448"/>
    </source>
</evidence>
<evidence type="ECO:0000256" key="4">
    <source>
        <dbReference type="ARBA" id="ARBA00022575"/>
    </source>
</evidence>
<dbReference type="RefSeq" id="WP_311653917.1">
    <property type="nucleotide sequence ID" value="NZ_JAVRIB010000016.1"/>
</dbReference>
<feature type="site" description="Influences the redox potential of the prosthetic heme and FAD groups" evidence="17">
    <location>
        <position position="84"/>
    </location>
</feature>
<dbReference type="CDD" id="cd06184">
    <property type="entry name" value="flavohem_like_fad_nad_binding"/>
    <property type="match status" value="1"/>
</dbReference>
<keyword evidence="12 17" id="KW-0408">Iron</keyword>
<dbReference type="PANTHER" id="PTHR43396:SF3">
    <property type="entry name" value="FLAVOHEMOPROTEIN"/>
    <property type="match status" value="1"/>
</dbReference>
<dbReference type="InterPro" id="IPR001433">
    <property type="entry name" value="OxRdtase_FAD/NAD-bd"/>
</dbReference>
<evidence type="ECO:0000256" key="9">
    <source>
        <dbReference type="ARBA" id="ARBA00022827"/>
    </source>
</evidence>
<keyword evidence="11 17" id="KW-0560">Oxidoreductase</keyword>
<keyword evidence="8 17" id="KW-0479">Metal-binding</keyword>
<sequence length="408" mass="44435">MLKPETIATVKQTIPTLQAHGETLTRHFYTRMFEKNPEVKPYFNPAHQQAGTQQRALAGAICAYAQNIDNPAALAGAVELIAQKHASLGIKPEHYPIVGENLLAAICEVMGEAATDEVIDAWAEAYGVLADIFIQREQQIYDAQEQTHGWQGFRRFTVARREAASDNIVSFYLEPADGEPLAAHEPGQYTTAKVTLADGSAAMRNYSLSNAPGTPYYRISVKREPAPAPDAPTGAVSNHLHDHLQVGDSLELGPPCGEFTLDLPSEESTPLVLIAGGVGITPILSMLHSALARSSKARPIVFIQGSLNGAVHAFAEELRMLKGQYSNLQLHVRYSDPRPEDRAAGRFDSEGIVDGQLLDDLQAGQSARYYFCGPKPMLQHVNKLLKGKHVAADDIRYEFFGPAEALEA</sequence>
<keyword evidence="21" id="KW-1185">Reference proteome</keyword>
<evidence type="ECO:0000256" key="5">
    <source>
        <dbReference type="ARBA" id="ARBA00022617"/>
    </source>
</evidence>
<dbReference type="PANTHER" id="PTHR43396">
    <property type="entry name" value="FLAVOHEMOPROTEIN"/>
    <property type="match status" value="1"/>
</dbReference>